<keyword evidence="5" id="KW-0762">Sugar transport</keyword>
<name>A0A7W9CGS0_9CAUL</name>
<keyword evidence="4" id="KW-1003">Cell membrane</keyword>
<dbReference type="GO" id="GO:0015774">
    <property type="term" value="P:polysaccharide transport"/>
    <property type="evidence" value="ECO:0007669"/>
    <property type="project" value="UniProtKB-KW"/>
</dbReference>
<keyword evidence="13" id="KW-1185">Reference proteome</keyword>
<evidence type="ECO:0000256" key="7">
    <source>
        <dbReference type="ARBA" id="ARBA00022989"/>
    </source>
</evidence>
<comment type="caution">
    <text evidence="12">The sequence shown here is derived from an EMBL/GenBank/DDBJ whole genome shotgun (WGS) entry which is preliminary data.</text>
</comment>
<evidence type="ECO:0000256" key="1">
    <source>
        <dbReference type="ARBA" id="ARBA00004651"/>
    </source>
</evidence>
<dbReference type="InterPro" id="IPR013525">
    <property type="entry name" value="ABC2_TM"/>
</dbReference>
<keyword evidence="9 10" id="KW-0472">Membrane</keyword>
<dbReference type="Proteomes" id="UP000545037">
    <property type="component" value="Unassembled WGS sequence"/>
</dbReference>
<dbReference type="PANTHER" id="PTHR30413">
    <property type="entry name" value="INNER MEMBRANE TRANSPORT PERMEASE"/>
    <property type="match status" value="1"/>
</dbReference>
<evidence type="ECO:0000313" key="13">
    <source>
        <dbReference type="Proteomes" id="UP000545037"/>
    </source>
</evidence>
<evidence type="ECO:0000256" key="2">
    <source>
        <dbReference type="ARBA" id="ARBA00007783"/>
    </source>
</evidence>
<evidence type="ECO:0000256" key="3">
    <source>
        <dbReference type="ARBA" id="ARBA00022448"/>
    </source>
</evidence>
<comment type="subcellular location">
    <subcellularLocation>
        <location evidence="1">Cell membrane</location>
        <topology evidence="1">Multi-pass membrane protein</topology>
    </subcellularLocation>
</comment>
<sequence>MTDAPIFRHARIINALVMREMNTRFGREGIGFVWLIAEPLAFCFGILTLWILTKPAYEHGVRIAPFVMTGYMSIILCRHFISQAAAALQANMGLMHHRQISPTHIYVARAFLEFLGATAAFIVVYVVLLALGQVELPKDILLVYGGWLLLAWIAQGFALIIAGLSMRFEAMERIVPLLSYLLIPFSGAFTMVSWLPEEFRKIFLYIPFPHAIEMLRAGVFGEFVKTYYDPGYAFLVGSVMIALGLLLISISRNRIDVE</sequence>
<evidence type="ECO:0000256" key="5">
    <source>
        <dbReference type="ARBA" id="ARBA00022597"/>
    </source>
</evidence>
<keyword evidence="3" id="KW-0813">Transport</keyword>
<evidence type="ECO:0000313" key="12">
    <source>
        <dbReference type="EMBL" id="MBB5745340.1"/>
    </source>
</evidence>
<dbReference type="PRINTS" id="PR00164">
    <property type="entry name" value="ABC2TRNSPORT"/>
</dbReference>
<accession>A0A7W9CGS0</accession>
<dbReference type="Pfam" id="PF01061">
    <property type="entry name" value="ABC2_membrane"/>
    <property type="match status" value="1"/>
</dbReference>
<dbReference type="GO" id="GO:0043190">
    <property type="term" value="C:ATP-binding cassette (ABC) transporter complex"/>
    <property type="evidence" value="ECO:0007669"/>
    <property type="project" value="InterPro"/>
</dbReference>
<keyword evidence="7 10" id="KW-1133">Transmembrane helix</keyword>
<proteinExistence type="inferred from homology"/>
<feature type="transmembrane region" description="Helical" evidence="10">
    <location>
        <begin position="232"/>
        <end position="250"/>
    </location>
</feature>
<comment type="similarity">
    <text evidence="2">Belongs to the ABC-2 integral membrane protein family.</text>
</comment>
<evidence type="ECO:0000256" key="8">
    <source>
        <dbReference type="ARBA" id="ARBA00023047"/>
    </source>
</evidence>
<dbReference type="GO" id="GO:0015920">
    <property type="term" value="P:lipopolysaccharide transport"/>
    <property type="evidence" value="ECO:0007669"/>
    <property type="project" value="TreeGrafter"/>
</dbReference>
<feature type="transmembrane region" description="Helical" evidence="10">
    <location>
        <begin position="106"/>
        <end position="128"/>
    </location>
</feature>
<dbReference type="EMBL" id="JACHOR010000001">
    <property type="protein sequence ID" value="MBB5745340.1"/>
    <property type="molecule type" value="Genomic_DNA"/>
</dbReference>
<dbReference type="PANTHER" id="PTHR30413:SF10">
    <property type="entry name" value="CAPSULE POLYSACCHARIDE EXPORT INNER-MEMBRANE PROTEIN CTRC"/>
    <property type="match status" value="1"/>
</dbReference>
<keyword evidence="8" id="KW-0625">Polysaccharide transport</keyword>
<evidence type="ECO:0000256" key="6">
    <source>
        <dbReference type="ARBA" id="ARBA00022692"/>
    </source>
</evidence>
<evidence type="ECO:0000256" key="9">
    <source>
        <dbReference type="ARBA" id="ARBA00023136"/>
    </source>
</evidence>
<dbReference type="InterPro" id="IPR000412">
    <property type="entry name" value="ABC_2_transport"/>
</dbReference>
<feature type="domain" description="ABC-2 type transporter transmembrane" evidence="11">
    <location>
        <begin position="13"/>
        <end position="220"/>
    </location>
</feature>
<feature type="transmembrane region" description="Helical" evidence="10">
    <location>
        <begin position="29"/>
        <end position="51"/>
    </location>
</feature>
<protein>
    <submittedName>
        <fullName evidence="12">Capsular polysaccharide transport system permease protein</fullName>
    </submittedName>
</protein>
<keyword evidence="6 10" id="KW-0812">Transmembrane</keyword>
<evidence type="ECO:0000256" key="10">
    <source>
        <dbReference type="SAM" id="Phobius"/>
    </source>
</evidence>
<feature type="transmembrane region" description="Helical" evidence="10">
    <location>
        <begin position="140"/>
        <end position="162"/>
    </location>
</feature>
<organism evidence="12 13">
    <name type="scientific">Brevundimonas variabilis</name>
    <dbReference type="NCBI Taxonomy" id="74312"/>
    <lineage>
        <taxon>Bacteria</taxon>
        <taxon>Pseudomonadati</taxon>
        <taxon>Pseudomonadota</taxon>
        <taxon>Alphaproteobacteria</taxon>
        <taxon>Caulobacterales</taxon>
        <taxon>Caulobacteraceae</taxon>
        <taxon>Brevundimonas</taxon>
    </lineage>
</organism>
<feature type="transmembrane region" description="Helical" evidence="10">
    <location>
        <begin position="71"/>
        <end position="94"/>
    </location>
</feature>
<evidence type="ECO:0000259" key="11">
    <source>
        <dbReference type="Pfam" id="PF01061"/>
    </source>
</evidence>
<feature type="transmembrane region" description="Helical" evidence="10">
    <location>
        <begin position="174"/>
        <end position="195"/>
    </location>
</feature>
<reference evidence="12 13" key="1">
    <citation type="submission" date="2020-08" db="EMBL/GenBank/DDBJ databases">
        <title>Genomic Encyclopedia of Type Strains, Phase IV (KMG-IV): sequencing the most valuable type-strain genomes for metagenomic binning, comparative biology and taxonomic classification.</title>
        <authorList>
            <person name="Goeker M."/>
        </authorList>
    </citation>
    <scope>NUCLEOTIDE SEQUENCE [LARGE SCALE GENOMIC DNA]</scope>
    <source>
        <strain evidence="12 13">DSM 4737</strain>
    </source>
</reference>
<dbReference type="AlphaFoldDB" id="A0A7W9CGS0"/>
<dbReference type="RefSeq" id="WP_183212231.1">
    <property type="nucleotide sequence ID" value="NZ_JACHOR010000001.1"/>
</dbReference>
<evidence type="ECO:0000256" key="4">
    <source>
        <dbReference type="ARBA" id="ARBA00022475"/>
    </source>
</evidence>
<dbReference type="GO" id="GO:0140359">
    <property type="term" value="F:ABC-type transporter activity"/>
    <property type="evidence" value="ECO:0007669"/>
    <property type="project" value="InterPro"/>
</dbReference>
<gene>
    <name evidence="12" type="ORF">GGR13_000912</name>
</gene>